<dbReference type="EC" id="3.5.4.33" evidence="4"/>
<dbReference type="RefSeq" id="WP_386375196.1">
    <property type="nucleotide sequence ID" value="NZ_JBHUMP010000012.1"/>
</dbReference>
<dbReference type="Gene3D" id="3.40.140.10">
    <property type="entry name" value="Cytidine Deaminase, domain 2"/>
    <property type="match status" value="1"/>
</dbReference>
<evidence type="ECO:0000259" key="3">
    <source>
        <dbReference type="PROSITE" id="PS51747"/>
    </source>
</evidence>
<dbReference type="PANTHER" id="PTHR11079">
    <property type="entry name" value="CYTOSINE DEAMINASE FAMILY MEMBER"/>
    <property type="match status" value="1"/>
</dbReference>
<dbReference type="InterPro" id="IPR002125">
    <property type="entry name" value="CMP_dCMP_dom"/>
</dbReference>
<keyword evidence="4" id="KW-0378">Hydrolase</keyword>
<dbReference type="CDD" id="cd01285">
    <property type="entry name" value="nucleoside_deaminase"/>
    <property type="match status" value="1"/>
</dbReference>
<name>A0ABW5U4B1_9RHOB</name>
<evidence type="ECO:0000256" key="2">
    <source>
        <dbReference type="ARBA" id="ARBA00022833"/>
    </source>
</evidence>
<proteinExistence type="predicted"/>
<dbReference type="GO" id="GO:0052717">
    <property type="term" value="F:tRNA-specific adenosine-34 deaminase activity"/>
    <property type="evidence" value="ECO:0007669"/>
    <property type="project" value="UniProtKB-EC"/>
</dbReference>
<dbReference type="PANTHER" id="PTHR11079:SF161">
    <property type="entry name" value="CMP_DCMP-TYPE DEAMINASE DOMAIN-CONTAINING PROTEIN"/>
    <property type="match status" value="1"/>
</dbReference>
<comment type="caution">
    <text evidence="4">The sequence shown here is derived from an EMBL/GenBank/DDBJ whole genome shotgun (WGS) entry which is preliminary data.</text>
</comment>
<dbReference type="EMBL" id="JBHUMP010000012">
    <property type="protein sequence ID" value="MFD2740659.1"/>
    <property type="molecule type" value="Genomic_DNA"/>
</dbReference>
<feature type="domain" description="CMP/dCMP-type deaminase" evidence="3">
    <location>
        <begin position="1"/>
        <end position="114"/>
    </location>
</feature>
<keyword evidence="5" id="KW-1185">Reference proteome</keyword>
<protein>
    <submittedName>
        <fullName evidence="4">Nucleoside deaminase</fullName>
        <ecNumber evidence="4">3.5.4.33</ecNumber>
    </submittedName>
</protein>
<dbReference type="Pfam" id="PF00383">
    <property type="entry name" value="dCMP_cyt_deam_1"/>
    <property type="match status" value="1"/>
</dbReference>
<dbReference type="PROSITE" id="PS51747">
    <property type="entry name" value="CYT_DCMP_DEAMINASES_2"/>
    <property type="match status" value="1"/>
</dbReference>
<dbReference type="PROSITE" id="PS00903">
    <property type="entry name" value="CYT_DCMP_DEAMINASES_1"/>
    <property type="match status" value="1"/>
</dbReference>
<gene>
    <name evidence="4" type="ORF">ACFSUD_13815</name>
</gene>
<dbReference type="SUPFAM" id="SSF53927">
    <property type="entry name" value="Cytidine deaminase-like"/>
    <property type="match status" value="1"/>
</dbReference>
<accession>A0ABW5U4B1</accession>
<reference evidence="5" key="1">
    <citation type="journal article" date="2019" name="Int. J. Syst. Evol. Microbiol.">
        <title>The Global Catalogue of Microorganisms (GCM) 10K type strain sequencing project: providing services to taxonomists for standard genome sequencing and annotation.</title>
        <authorList>
            <consortium name="The Broad Institute Genomics Platform"/>
            <consortium name="The Broad Institute Genome Sequencing Center for Infectious Disease"/>
            <person name="Wu L."/>
            <person name="Ma J."/>
        </authorList>
    </citation>
    <scope>NUCLEOTIDE SEQUENCE [LARGE SCALE GENOMIC DNA]</scope>
    <source>
        <strain evidence="5">TISTR 2562</strain>
    </source>
</reference>
<sequence>MTDKTFLEEAVALAQENVKSGGRPFGAVLVREGRVIARAVNRMVEDNDPTAHAELLALRRAGEALRSDRLDGCTVYASGQPCPMCLAAMRMAGISEVVYAYSNETAAPYGLSTAAIGDELAQPLEKQDWARIRHQPPQGEDAPALYEAWTARKKR</sequence>
<keyword evidence="1" id="KW-0479">Metal-binding</keyword>
<evidence type="ECO:0000313" key="4">
    <source>
        <dbReference type="EMBL" id="MFD2740659.1"/>
    </source>
</evidence>
<organism evidence="4 5">
    <name type="scientific">Sulfitobacter aestuarii</name>
    <dbReference type="NCBI Taxonomy" id="2161676"/>
    <lineage>
        <taxon>Bacteria</taxon>
        <taxon>Pseudomonadati</taxon>
        <taxon>Pseudomonadota</taxon>
        <taxon>Alphaproteobacteria</taxon>
        <taxon>Rhodobacterales</taxon>
        <taxon>Roseobacteraceae</taxon>
        <taxon>Sulfitobacter</taxon>
    </lineage>
</organism>
<dbReference type="InterPro" id="IPR016192">
    <property type="entry name" value="APOBEC/CMP_deaminase_Zn-bd"/>
</dbReference>
<dbReference type="Proteomes" id="UP001597474">
    <property type="component" value="Unassembled WGS sequence"/>
</dbReference>
<evidence type="ECO:0000313" key="5">
    <source>
        <dbReference type="Proteomes" id="UP001597474"/>
    </source>
</evidence>
<evidence type="ECO:0000256" key="1">
    <source>
        <dbReference type="ARBA" id="ARBA00022723"/>
    </source>
</evidence>
<dbReference type="InterPro" id="IPR016193">
    <property type="entry name" value="Cytidine_deaminase-like"/>
</dbReference>
<keyword evidence="2" id="KW-0862">Zinc</keyword>